<gene>
    <name evidence="2" type="ORF">MNOR_LOCUS17632</name>
</gene>
<organism evidence="2 3">
    <name type="scientific">Meganyctiphanes norvegica</name>
    <name type="common">Northern krill</name>
    <name type="synonym">Thysanopoda norvegica</name>
    <dbReference type="NCBI Taxonomy" id="48144"/>
    <lineage>
        <taxon>Eukaryota</taxon>
        <taxon>Metazoa</taxon>
        <taxon>Ecdysozoa</taxon>
        <taxon>Arthropoda</taxon>
        <taxon>Crustacea</taxon>
        <taxon>Multicrustacea</taxon>
        <taxon>Malacostraca</taxon>
        <taxon>Eumalacostraca</taxon>
        <taxon>Eucarida</taxon>
        <taxon>Euphausiacea</taxon>
        <taxon>Euphausiidae</taxon>
        <taxon>Meganyctiphanes</taxon>
    </lineage>
</organism>
<protein>
    <submittedName>
        <fullName evidence="2">Uncharacterized protein</fullName>
    </submittedName>
</protein>
<sequence>VYLYEVYFTNIRQEASDIVRATRTTYSQLHYDFFQQVRSVMSPNTREHHRRKRLSRTRPTPQHDMKNKTLNKEETLNSRVMRRRETGWNRQRPGPKHKMMNKTGNRHSEWTWRTLNPGYVGCFSRYIAQFRPQDLNVTNTDARTSQVDIAMAACPDELFFVVLVAHLNA</sequence>
<feature type="compositionally biased region" description="Basic residues" evidence="1">
    <location>
        <begin position="47"/>
        <end position="56"/>
    </location>
</feature>
<feature type="non-terminal residue" evidence="2">
    <location>
        <position position="169"/>
    </location>
</feature>
<evidence type="ECO:0000313" key="2">
    <source>
        <dbReference type="EMBL" id="CAL4103689.1"/>
    </source>
</evidence>
<keyword evidence="3" id="KW-1185">Reference proteome</keyword>
<evidence type="ECO:0000256" key="1">
    <source>
        <dbReference type="SAM" id="MobiDB-lite"/>
    </source>
</evidence>
<evidence type="ECO:0000313" key="3">
    <source>
        <dbReference type="Proteomes" id="UP001497623"/>
    </source>
</evidence>
<dbReference type="AlphaFoldDB" id="A0AAV2QW05"/>
<name>A0AAV2QW05_MEGNR</name>
<dbReference type="Proteomes" id="UP001497623">
    <property type="component" value="Unassembled WGS sequence"/>
</dbReference>
<accession>A0AAV2QW05</accession>
<feature type="non-terminal residue" evidence="2">
    <location>
        <position position="1"/>
    </location>
</feature>
<feature type="region of interest" description="Disordered" evidence="1">
    <location>
        <begin position="42"/>
        <end position="66"/>
    </location>
</feature>
<reference evidence="2 3" key="1">
    <citation type="submission" date="2024-05" db="EMBL/GenBank/DDBJ databases">
        <authorList>
            <person name="Wallberg A."/>
        </authorList>
    </citation>
    <scope>NUCLEOTIDE SEQUENCE [LARGE SCALE GENOMIC DNA]</scope>
</reference>
<dbReference type="EMBL" id="CAXKWB010012202">
    <property type="protein sequence ID" value="CAL4103689.1"/>
    <property type="molecule type" value="Genomic_DNA"/>
</dbReference>
<comment type="caution">
    <text evidence="2">The sequence shown here is derived from an EMBL/GenBank/DDBJ whole genome shotgun (WGS) entry which is preliminary data.</text>
</comment>
<proteinExistence type="predicted"/>